<dbReference type="Proteomes" id="UP001165366">
    <property type="component" value="Unassembled WGS sequence"/>
</dbReference>
<evidence type="ECO:0000313" key="1">
    <source>
        <dbReference type="EMBL" id="MCG2587412.1"/>
    </source>
</evidence>
<sequence>MKKRIFVGGTGRSGTRILSLLIGSHNTISKIPFESRFIIDNHGLVNLYSSLTENYSYDQGRIAIRNFEEMMTKTICEKNQSPYLGHPLYKYKDEVIAATKHLISNISEGAFNGTDCHSIDKSITTPFLRDKLDSLNYFISGTTRRVFKKRYQLSQLGYKGILPIENIYIPKYFPDDDELKTILRNYTDSIFGSILGDETMSWCEDTPANIYNMNFLSKIFEDAYFVHVMRHPAGVANSMLKVPWAPYTLKQVCDLLENLYERSIFSHKLAGRNSHIQYKFVKLEDLSDWNEVKLLSDWLGINPDKFSRDVRISSEKMNYFTEEMSDENLEYIQNRLQKYIDYFGYPFF</sequence>
<dbReference type="SUPFAM" id="SSF52540">
    <property type="entry name" value="P-loop containing nucleoside triphosphate hydrolases"/>
    <property type="match status" value="1"/>
</dbReference>
<comment type="caution">
    <text evidence="1">The sequence shown here is derived from an EMBL/GenBank/DDBJ whole genome shotgun (WGS) entry which is preliminary data.</text>
</comment>
<dbReference type="RefSeq" id="WP_237852256.1">
    <property type="nucleotide sequence ID" value="NZ_JAKLWS010000002.1"/>
</dbReference>
<dbReference type="EMBL" id="JAKLWS010000002">
    <property type="protein sequence ID" value="MCG2587412.1"/>
    <property type="molecule type" value="Genomic_DNA"/>
</dbReference>
<dbReference type="Gene3D" id="3.40.50.300">
    <property type="entry name" value="P-loop containing nucleotide triphosphate hydrolases"/>
    <property type="match status" value="1"/>
</dbReference>
<protein>
    <submittedName>
        <fullName evidence="1">Sulfotransferase</fullName>
    </submittedName>
</protein>
<evidence type="ECO:0000313" key="2">
    <source>
        <dbReference type="Proteomes" id="UP001165366"/>
    </source>
</evidence>
<reference evidence="1" key="1">
    <citation type="submission" date="2022-01" db="EMBL/GenBank/DDBJ databases">
        <authorList>
            <person name="Wang Y."/>
        </authorList>
    </citation>
    <scope>NUCLEOTIDE SEQUENCE</scope>
    <source>
        <strain evidence="1">WB101</strain>
    </source>
</reference>
<accession>A0ABS9K994</accession>
<organism evidence="1 2">
    <name type="scientific">Rhodohalobacter sulfatireducens</name>
    <dbReference type="NCBI Taxonomy" id="2911366"/>
    <lineage>
        <taxon>Bacteria</taxon>
        <taxon>Pseudomonadati</taxon>
        <taxon>Balneolota</taxon>
        <taxon>Balneolia</taxon>
        <taxon>Balneolales</taxon>
        <taxon>Balneolaceae</taxon>
        <taxon>Rhodohalobacter</taxon>
    </lineage>
</organism>
<reference evidence="1" key="2">
    <citation type="submission" date="2024-05" db="EMBL/GenBank/DDBJ databases">
        <title>Rhodohalobacter halophilus gen. nov., sp. nov., a moderately halophilic member of the family Balneolaceae.</title>
        <authorList>
            <person name="Xia J."/>
        </authorList>
    </citation>
    <scope>NUCLEOTIDE SEQUENCE</scope>
    <source>
        <strain evidence="1">WB101</strain>
    </source>
</reference>
<name>A0ABS9K994_9BACT</name>
<dbReference type="Pfam" id="PF13469">
    <property type="entry name" value="Sulfotransfer_3"/>
    <property type="match status" value="1"/>
</dbReference>
<proteinExistence type="predicted"/>
<keyword evidence="2" id="KW-1185">Reference proteome</keyword>
<gene>
    <name evidence="1" type="ORF">L6773_02460</name>
</gene>
<dbReference type="InterPro" id="IPR027417">
    <property type="entry name" value="P-loop_NTPase"/>
</dbReference>